<feature type="domain" description="Leucine-binding protein" evidence="6">
    <location>
        <begin position="28"/>
        <end position="355"/>
    </location>
</feature>
<dbReference type="RefSeq" id="WP_187597013.1">
    <property type="nucleotide sequence ID" value="NZ_CP060714.1"/>
</dbReference>
<dbReference type="PANTHER" id="PTHR47235">
    <property type="entry name" value="BLR6548 PROTEIN"/>
    <property type="match status" value="1"/>
</dbReference>
<feature type="signal peptide" evidence="5">
    <location>
        <begin position="1"/>
        <end position="26"/>
    </location>
</feature>
<keyword evidence="8" id="KW-1185">Reference proteome</keyword>
<evidence type="ECO:0000259" key="6">
    <source>
        <dbReference type="Pfam" id="PF13458"/>
    </source>
</evidence>
<evidence type="ECO:0000256" key="1">
    <source>
        <dbReference type="ARBA" id="ARBA00010062"/>
    </source>
</evidence>
<reference evidence="7 8" key="1">
    <citation type="submission" date="2020-08" db="EMBL/GenBank/DDBJ databases">
        <title>Genome sequence of Diaphorobacter ruginosibacter DSM 27467T.</title>
        <authorList>
            <person name="Hyun D.-W."/>
            <person name="Bae J.-W."/>
        </authorList>
    </citation>
    <scope>NUCLEOTIDE SEQUENCE [LARGE SCALE GENOMIC DNA]</scope>
    <source>
        <strain evidence="7 8">DSM 27467</strain>
    </source>
</reference>
<dbReference type="KEGG" id="drg:H9K76_19895"/>
<dbReference type="PRINTS" id="PR00337">
    <property type="entry name" value="LEUILEVALBP"/>
</dbReference>
<evidence type="ECO:0000256" key="4">
    <source>
        <dbReference type="ARBA" id="ARBA00022970"/>
    </source>
</evidence>
<comment type="similarity">
    <text evidence="1">Belongs to the leucine-binding protein family.</text>
</comment>
<gene>
    <name evidence="7" type="ORF">H9K76_19895</name>
</gene>
<accession>A0A7G9RMC2</accession>
<keyword evidence="2" id="KW-0813">Transport</keyword>
<dbReference type="GO" id="GO:0006865">
    <property type="term" value="P:amino acid transport"/>
    <property type="evidence" value="ECO:0007669"/>
    <property type="project" value="UniProtKB-KW"/>
</dbReference>
<dbReference type="Pfam" id="PF13458">
    <property type="entry name" value="Peripla_BP_6"/>
    <property type="match status" value="1"/>
</dbReference>
<evidence type="ECO:0000313" key="8">
    <source>
        <dbReference type="Proteomes" id="UP000515811"/>
    </source>
</evidence>
<dbReference type="AlphaFoldDB" id="A0A7G9RMC2"/>
<name>A0A7G9RMC2_9BURK</name>
<evidence type="ECO:0000256" key="2">
    <source>
        <dbReference type="ARBA" id="ARBA00022448"/>
    </source>
</evidence>
<keyword evidence="3 5" id="KW-0732">Signal</keyword>
<dbReference type="SUPFAM" id="SSF53822">
    <property type="entry name" value="Periplasmic binding protein-like I"/>
    <property type="match status" value="1"/>
</dbReference>
<dbReference type="InterPro" id="IPR000709">
    <property type="entry name" value="Leu_Ile_Val-bd"/>
</dbReference>
<dbReference type="InterPro" id="IPR028081">
    <property type="entry name" value="Leu-bd"/>
</dbReference>
<dbReference type="Proteomes" id="UP000515811">
    <property type="component" value="Chromosome"/>
</dbReference>
<proteinExistence type="inferred from homology"/>
<dbReference type="CDD" id="cd06326">
    <property type="entry name" value="PBP1_ABC_ligand_binding-like"/>
    <property type="match status" value="1"/>
</dbReference>
<evidence type="ECO:0000256" key="3">
    <source>
        <dbReference type="ARBA" id="ARBA00022729"/>
    </source>
</evidence>
<evidence type="ECO:0000313" key="7">
    <source>
        <dbReference type="EMBL" id="QNN56747.1"/>
    </source>
</evidence>
<protein>
    <submittedName>
        <fullName evidence="7">ABC transporter substrate-binding protein</fullName>
    </submittedName>
</protein>
<organism evidence="7 8">
    <name type="scientific">Diaphorobacter ruginosibacter</name>
    <dbReference type="NCBI Taxonomy" id="1715720"/>
    <lineage>
        <taxon>Bacteria</taxon>
        <taxon>Pseudomonadati</taxon>
        <taxon>Pseudomonadota</taxon>
        <taxon>Betaproteobacteria</taxon>
        <taxon>Burkholderiales</taxon>
        <taxon>Comamonadaceae</taxon>
        <taxon>Diaphorobacter</taxon>
    </lineage>
</organism>
<dbReference type="PANTHER" id="PTHR47235:SF1">
    <property type="entry name" value="BLR6548 PROTEIN"/>
    <property type="match status" value="1"/>
</dbReference>
<keyword evidence="4" id="KW-0029">Amino-acid transport</keyword>
<dbReference type="InterPro" id="IPR028082">
    <property type="entry name" value="Peripla_BP_I"/>
</dbReference>
<evidence type="ECO:0000256" key="5">
    <source>
        <dbReference type="SAM" id="SignalP"/>
    </source>
</evidence>
<feature type="chain" id="PRO_5028838592" evidence="5">
    <location>
        <begin position="27"/>
        <end position="373"/>
    </location>
</feature>
<sequence length="373" mass="39423">MRNWKSSAALWTLAAGMGMGMGTAHAQIMIGQTAGFSGVVAAGVQETTDGAKLYLDSVNARGGVHGQKIELISLDDKFDPKLAGENARKLIEEQNVTAMFLTRGTPHNEAIVPHLNKHGVVLIGPSTGAMVLHKPLQKNVFNVRATYQREAEKAITHLASLGITRIGVVLADDSFGADGLAGAMRGFNQAKMEPAVLEKVNRAKPDFAPVTAKIVQANVQAVLVLASGNTVVDGYNAFRKAGSGAQLVTLSNNASSGFVKSLGENARGVIVTQVFPSERAGNSPLVREALELAKTKGKEVSPAMLEGYASAKVLVEALRRAGPKPTRDKLGPALESMQKFDIGGLEVNYSPDDHTGLDFADLSIIGTDGKFRR</sequence>
<dbReference type="EMBL" id="CP060714">
    <property type="protein sequence ID" value="QNN56747.1"/>
    <property type="molecule type" value="Genomic_DNA"/>
</dbReference>
<dbReference type="Gene3D" id="3.40.50.2300">
    <property type="match status" value="2"/>
</dbReference>